<proteinExistence type="predicted"/>
<feature type="compositionally biased region" description="Basic and acidic residues" evidence="1">
    <location>
        <begin position="77"/>
        <end position="89"/>
    </location>
</feature>
<protein>
    <submittedName>
        <fullName evidence="2">Putative secreted protein</fullName>
    </submittedName>
</protein>
<sequence>MWPPYSGLLRLFLACVRLPPPLRTHSYGAHSLSSAHSHTPTHAHKGWRVQCVYRGIRGKIENICGRSKVRRRRKHKRTDDHRMTEGLRR</sequence>
<accession>A0A2M4CA06</accession>
<feature type="compositionally biased region" description="Basic residues" evidence="1">
    <location>
        <begin position="67"/>
        <end position="76"/>
    </location>
</feature>
<evidence type="ECO:0000313" key="2">
    <source>
        <dbReference type="EMBL" id="MBW62153.1"/>
    </source>
</evidence>
<evidence type="ECO:0000256" key="1">
    <source>
        <dbReference type="SAM" id="MobiDB-lite"/>
    </source>
</evidence>
<reference evidence="2" key="1">
    <citation type="submission" date="2018-01" db="EMBL/GenBank/DDBJ databases">
        <title>An insight into the sialome of Amazonian anophelines.</title>
        <authorList>
            <person name="Ribeiro J.M."/>
            <person name="Scarpassa V."/>
            <person name="Calvo E."/>
        </authorList>
    </citation>
    <scope>NUCLEOTIDE SEQUENCE</scope>
    <source>
        <tissue evidence="2">Salivary glands</tissue>
    </source>
</reference>
<name>A0A2M4CA06_9DIPT</name>
<dbReference type="EMBL" id="GGFJ01013012">
    <property type="protein sequence ID" value="MBW62153.1"/>
    <property type="molecule type" value="Transcribed_RNA"/>
</dbReference>
<feature type="region of interest" description="Disordered" evidence="1">
    <location>
        <begin position="67"/>
        <end position="89"/>
    </location>
</feature>
<organism evidence="2">
    <name type="scientific">Anopheles marajoara</name>
    <dbReference type="NCBI Taxonomy" id="58244"/>
    <lineage>
        <taxon>Eukaryota</taxon>
        <taxon>Metazoa</taxon>
        <taxon>Ecdysozoa</taxon>
        <taxon>Arthropoda</taxon>
        <taxon>Hexapoda</taxon>
        <taxon>Insecta</taxon>
        <taxon>Pterygota</taxon>
        <taxon>Neoptera</taxon>
        <taxon>Endopterygota</taxon>
        <taxon>Diptera</taxon>
        <taxon>Nematocera</taxon>
        <taxon>Culicoidea</taxon>
        <taxon>Culicidae</taxon>
        <taxon>Anophelinae</taxon>
        <taxon>Anopheles</taxon>
    </lineage>
</organism>
<dbReference type="AlphaFoldDB" id="A0A2M4CA06"/>